<evidence type="ECO:0000313" key="3">
    <source>
        <dbReference type="Proteomes" id="UP001642409"/>
    </source>
</evidence>
<dbReference type="EMBL" id="CATOUU010000336">
    <property type="protein sequence ID" value="CAI9925104.1"/>
    <property type="molecule type" value="Genomic_DNA"/>
</dbReference>
<name>A0AA86TPV1_9EUKA</name>
<evidence type="ECO:0000313" key="2">
    <source>
        <dbReference type="EMBL" id="CAL6059304.1"/>
    </source>
</evidence>
<keyword evidence="3" id="KW-1185">Reference proteome</keyword>
<dbReference type="Proteomes" id="UP001642409">
    <property type="component" value="Unassembled WGS sequence"/>
</dbReference>
<accession>A0AA86TPV1</accession>
<dbReference type="EMBL" id="CAXDID020000225">
    <property type="protein sequence ID" value="CAL6059304.1"/>
    <property type="molecule type" value="Genomic_DNA"/>
</dbReference>
<reference evidence="1" key="1">
    <citation type="submission" date="2023-06" db="EMBL/GenBank/DDBJ databases">
        <authorList>
            <person name="Kurt Z."/>
        </authorList>
    </citation>
    <scope>NUCLEOTIDE SEQUENCE</scope>
</reference>
<gene>
    <name evidence="1" type="ORF">HINF_LOCUS12749</name>
    <name evidence="2" type="ORF">HINF_LOCUS48681</name>
</gene>
<evidence type="ECO:0000313" key="1">
    <source>
        <dbReference type="EMBL" id="CAI9925104.1"/>
    </source>
</evidence>
<comment type="caution">
    <text evidence="1">The sequence shown here is derived from an EMBL/GenBank/DDBJ whole genome shotgun (WGS) entry which is preliminary data.</text>
</comment>
<protein>
    <submittedName>
        <fullName evidence="2">Hypothetical_protein</fullName>
    </submittedName>
</protein>
<dbReference type="AlphaFoldDB" id="A0AA86TPV1"/>
<proteinExistence type="predicted"/>
<sequence length="103" mass="12525">MKHSWMDDNITQLGLNLKLNVCERMQRPLLRRKNRRYGCQCKRENSKRQREAIYRQPVYSICPTFTLMIRIAYETLTQFQRLCVLQQLCENCKYSLQVFVPYL</sequence>
<reference evidence="2 3" key="2">
    <citation type="submission" date="2024-07" db="EMBL/GenBank/DDBJ databases">
        <authorList>
            <person name="Akdeniz Z."/>
        </authorList>
    </citation>
    <scope>NUCLEOTIDE SEQUENCE [LARGE SCALE GENOMIC DNA]</scope>
</reference>
<organism evidence="1">
    <name type="scientific">Hexamita inflata</name>
    <dbReference type="NCBI Taxonomy" id="28002"/>
    <lineage>
        <taxon>Eukaryota</taxon>
        <taxon>Metamonada</taxon>
        <taxon>Diplomonadida</taxon>
        <taxon>Hexamitidae</taxon>
        <taxon>Hexamitinae</taxon>
        <taxon>Hexamita</taxon>
    </lineage>
</organism>